<organism evidence="2 3">
    <name type="scientific">Neolewinella xylanilytica</name>
    <dbReference type="NCBI Taxonomy" id="1514080"/>
    <lineage>
        <taxon>Bacteria</taxon>
        <taxon>Pseudomonadati</taxon>
        <taxon>Bacteroidota</taxon>
        <taxon>Saprospiria</taxon>
        <taxon>Saprospirales</taxon>
        <taxon>Lewinellaceae</taxon>
        <taxon>Neolewinella</taxon>
    </lineage>
</organism>
<dbReference type="GO" id="GO:0015562">
    <property type="term" value="F:efflux transmembrane transporter activity"/>
    <property type="evidence" value="ECO:0007669"/>
    <property type="project" value="TreeGrafter"/>
</dbReference>
<dbReference type="EMBL" id="PTJC01000005">
    <property type="protein sequence ID" value="PPK87202.1"/>
    <property type="molecule type" value="Genomic_DNA"/>
</dbReference>
<dbReference type="Gene3D" id="2.40.50.100">
    <property type="match status" value="1"/>
</dbReference>
<dbReference type="Gene3D" id="1.10.287.470">
    <property type="entry name" value="Helix hairpin bin"/>
    <property type="match status" value="1"/>
</dbReference>
<feature type="transmembrane region" description="Helical" evidence="1">
    <location>
        <begin position="12"/>
        <end position="31"/>
    </location>
</feature>
<name>A0A2S6I6Q5_9BACT</name>
<keyword evidence="1" id="KW-1133">Transmembrane helix</keyword>
<evidence type="ECO:0000256" key="1">
    <source>
        <dbReference type="SAM" id="Phobius"/>
    </source>
</evidence>
<evidence type="ECO:0000313" key="2">
    <source>
        <dbReference type="EMBL" id="PPK87202.1"/>
    </source>
</evidence>
<dbReference type="AlphaFoldDB" id="A0A2S6I6Q5"/>
<keyword evidence="1" id="KW-0472">Membrane</keyword>
<keyword evidence="3" id="KW-1185">Reference proteome</keyword>
<evidence type="ECO:0000313" key="3">
    <source>
        <dbReference type="Proteomes" id="UP000237662"/>
    </source>
</evidence>
<dbReference type="PANTHER" id="PTHR30469:SF15">
    <property type="entry name" value="HLYD FAMILY OF SECRETION PROTEINS"/>
    <property type="match status" value="1"/>
</dbReference>
<dbReference type="GO" id="GO:1990281">
    <property type="term" value="C:efflux pump complex"/>
    <property type="evidence" value="ECO:0007669"/>
    <property type="project" value="TreeGrafter"/>
</dbReference>
<reference evidence="2 3" key="1">
    <citation type="submission" date="2018-02" db="EMBL/GenBank/DDBJ databases">
        <title>Genomic Encyclopedia of Archaeal and Bacterial Type Strains, Phase II (KMG-II): from individual species to whole genera.</title>
        <authorList>
            <person name="Goeker M."/>
        </authorList>
    </citation>
    <scope>NUCLEOTIDE SEQUENCE [LARGE SCALE GENOMIC DNA]</scope>
    <source>
        <strain evidence="2 3">DSM 29526</strain>
    </source>
</reference>
<dbReference type="OrthoDB" id="1114717at2"/>
<dbReference type="Gene3D" id="2.40.30.170">
    <property type="match status" value="1"/>
</dbReference>
<protein>
    <submittedName>
        <fullName evidence="2">Multidrug efflux pump subunit AcrA (Membrane-fusion protein)</fullName>
    </submittedName>
</protein>
<keyword evidence="1" id="KW-0812">Transmembrane</keyword>
<comment type="caution">
    <text evidence="2">The sequence shown here is derived from an EMBL/GenBank/DDBJ whole genome shotgun (WGS) entry which is preliminary data.</text>
</comment>
<dbReference type="RefSeq" id="WP_104417819.1">
    <property type="nucleotide sequence ID" value="NZ_PTJC01000005.1"/>
</dbReference>
<dbReference type="PANTHER" id="PTHR30469">
    <property type="entry name" value="MULTIDRUG RESISTANCE PROTEIN MDTA"/>
    <property type="match status" value="1"/>
</dbReference>
<dbReference type="SUPFAM" id="SSF111369">
    <property type="entry name" value="HlyD-like secretion proteins"/>
    <property type="match status" value="1"/>
</dbReference>
<sequence length="399" mass="44123">MKKSTVRNIIKTLLGVGIVVLGYFAMTWLFGMKEEAPRRPVEKRIRTVETRRVQNGELATTLDIQGRLEAYNKIQLFSEVGGVVEETGRPLKEGTYFPKGEVILRINAEEARLNLQAQKATLMNAIAQIMPDLKIDYPKSFATWESYLDAFSVDEPLPELPTAADQAEKLFVAGRNLYTQYYSIKSLEERLAKYVIYAPFSGVLTQVMIDRGAVVRSGQALGELMATGYYEMVATVPLSDLEYLETGGKVRLYSEDIPGEWEGTIRRISDQIEIGSQTVGVYVGVSGKELREGMYMRGEAAARTLQNVAEIDRNLLIDENEVYVVRHDSLLVLQPVTVRKSNRSTAIVSGLDDGTELLTSIVPGAFDGMLVRIEDREPVGTPAAEAAAVNGAQPTSSLK</sequence>
<gene>
    <name evidence="2" type="ORF">CLV84_0138</name>
</gene>
<proteinExistence type="predicted"/>
<dbReference type="Proteomes" id="UP000237662">
    <property type="component" value="Unassembled WGS sequence"/>
</dbReference>
<accession>A0A2S6I6Q5</accession>